<evidence type="ECO:0000313" key="4">
    <source>
        <dbReference type="EMBL" id="EFN54805.1"/>
    </source>
</evidence>
<dbReference type="InterPro" id="IPR027417">
    <property type="entry name" value="P-loop_NTPase"/>
</dbReference>
<dbReference type="eggNOG" id="KOG0240">
    <property type="taxonomic scope" value="Eukaryota"/>
</dbReference>
<dbReference type="GO" id="GO:0005524">
    <property type="term" value="F:ATP binding"/>
    <property type="evidence" value="ECO:0007669"/>
    <property type="project" value="UniProtKB-UniRule"/>
</dbReference>
<dbReference type="GeneID" id="17354335"/>
<dbReference type="GO" id="GO:0051231">
    <property type="term" value="P:spindle elongation"/>
    <property type="evidence" value="ECO:0007669"/>
    <property type="project" value="TreeGrafter"/>
</dbReference>
<keyword evidence="5" id="KW-1185">Reference proteome</keyword>
<keyword evidence="2" id="KW-0067">ATP-binding</keyword>
<evidence type="ECO:0000313" key="5">
    <source>
        <dbReference type="Proteomes" id="UP000008141"/>
    </source>
</evidence>
<protein>
    <recommendedName>
        <fullName evidence="3">Kinesin motor domain-containing protein</fullName>
    </recommendedName>
</protein>
<reference evidence="4 5" key="1">
    <citation type="journal article" date="2010" name="Plant Cell">
        <title>The Chlorella variabilis NC64A genome reveals adaptation to photosymbiosis, coevolution with viruses, and cryptic sex.</title>
        <authorList>
            <person name="Blanc G."/>
            <person name="Duncan G."/>
            <person name="Agarkova I."/>
            <person name="Borodovsky M."/>
            <person name="Gurnon J."/>
            <person name="Kuo A."/>
            <person name="Lindquist E."/>
            <person name="Lucas S."/>
            <person name="Pangilinan J."/>
            <person name="Polle J."/>
            <person name="Salamov A."/>
            <person name="Terry A."/>
            <person name="Yamada T."/>
            <person name="Dunigan D.D."/>
            <person name="Grigoriev I.V."/>
            <person name="Claverie J.M."/>
            <person name="Van Etten J.L."/>
        </authorList>
    </citation>
    <scope>NUCLEOTIDE SEQUENCE [LARGE SCALE GENOMIC DNA]</scope>
    <source>
        <strain evidence="4 5">NC64A</strain>
    </source>
</reference>
<organism evidence="5">
    <name type="scientific">Chlorella variabilis</name>
    <name type="common">Green alga</name>
    <dbReference type="NCBI Taxonomy" id="554065"/>
    <lineage>
        <taxon>Eukaryota</taxon>
        <taxon>Viridiplantae</taxon>
        <taxon>Chlorophyta</taxon>
        <taxon>core chlorophytes</taxon>
        <taxon>Trebouxiophyceae</taxon>
        <taxon>Chlorellales</taxon>
        <taxon>Chlorellaceae</taxon>
        <taxon>Chlorella clade</taxon>
        <taxon>Chlorella</taxon>
    </lineage>
</organism>
<dbReference type="GO" id="GO:0008017">
    <property type="term" value="F:microtubule binding"/>
    <property type="evidence" value="ECO:0007669"/>
    <property type="project" value="InterPro"/>
</dbReference>
<feature type="binding site" evidence="2">
    <location>
        <begin position="97"/>
        <end position="104"/>
    </location>
    <ligand>
        <name>ATP</name>
        <dbReference type="ChEBI" id="CHEBI:30616"/>
    </ligand>
</feature>
<name>E1ZGS3_CHLVA</name>
<keyword evidence="1 2" id="KW-0505">Motor protein</keyword>
<dbReference type="GO" id="GO:0005875">
    <property type="term" value="C:microtubule associated complex"/>
    <property type="evidence" value="ECO:0007669"/>
    <property type="project" value="TreeGrafter"/>
</dbReference>
<dbReference type="InterPro" id="IPR027640">
    <property type="entry name" value="Kinesin-like_fam"/>
</dbReference>
<dbReference type="Proteomes" id="UP000008141">
    <property type="component" value="Unassembled WGS sequence"/>
</dbReference>
<comment type="similarity">
    <text evidence="2">Belongs to the TRAFAC class myosin-kinesin ATPase superfamily. Kinesin family.</text>
</comment>
<dbReference type="PROSITE" id="PS50067">
    <property type="entry name" value="KINESIN_MOTOR_2"/>
    <property type="match status" value="2"/>
</dbReference>
<sequence>MSSSPDGIQVVVRVRPLNSRETSTTAAARCLEVVDEGSLHYTGRDAPAHSHFGFDRVYGEACTQVEAFEARGAACSGLKETVQSVLQGYNATIMAYGQTGSGKTHTLLGDVGDAQQQGVVPRAVAELARGIAAYTEPCKFKAGAAVTLSVIEIYSERVIHDKERGIVVAEATALPVCSERDCVGLMQRGIANRAVSATAMNAGSSRSHCVVYLVVQRAFPDGRTEFGKLCLVVGGGLVDLAGSERQDKTGADSLGGTARTVLIICCSPSLFNDAETLSSLRFGCRAKGIQNSVQANAAKRTPEQLGRALAAAQGEVEALRQRLGRLEGGGRGIGGGSAAGGEVEAACTPAGRARRSGAGKWALVCALQLTGLLAYFAAAERLGCA</sequence>
<dbReference type="PANTHER" id="PTHR47969:SF29">
    <property type="entry name" value="KINESIN-LIKE PROTEIN"/>
    <property type="match status" value="1"/>
</dbReference>
<evidence type="ECO:0000256" key="2">
    <source>
        <dbReference type="PROSITE-ProRule" id="PRU00283"/>
    </source>
</evidence>
<evidence type="ECO:0000256" key="1">
    <source>
        <dbReference type="ARBA" id="ARBA00023175"/>
    </source>
</evidence>
<proteinExistence type="inferred from homology"/>
<dbReference type="KEGG" id="cvr:CHLNCDRAFT_134787"/>
<accession>E1ZGS3</accession>
<dbReference type="OrthoDB" id="3176171at2759"/>
<dbReference type="Pfam" id="PF00225">
    <property type="entry name" value="Kinesin"/>
    <property type="match status" value="1"/>
</dbReference>
<dbReference type="RefSeq" id="XP_005846907.1">
    <property type="nucleotide sequence ID" value="XM_005846845.1"/>
</dbReference>
<dbReference type="EMBL" id="GL433846">
    <property type="protein sequence ID" value="EFN54805.1"/>
    <property type="molecule type" value="Genomic_DNA"/>
</dbReference>
<dbReference type="STRING" id="554065.E1ZGS3"/>
<dbReference type="SMART" id="SM00129">
    <property type="entry name" value="KISc"/>
    <property type="match status" value="1"/>
</dbReference>
<dbReference type="Gene3D" id="3.40.850.10">
    <property type="entry name" value="Kinesin motor domain"/>
    <property type="match status" value="1"/>
</dbReference>
<dbReference type="OMA" id="DEGSLHY"/>
<feature type="domain" description="Kinesin motor" evidence="3">
    <location>
        <begin position="7"/>
        <end position="251"/>
    </location>
</feature>
<feature type="domain" description="Kinesin motor" evidence="3">
    <location>
        <begin position="252"/>
        <end position="289"/>
    </location>
</feature>
<evidence type="ECO:0000259" key="3">
    <source>
        <dbReference type="PROSITE" id="PS50067"/>
    </source>
</evidence>
<dbReference type="GO" id="GO:0007018">
    <property type="term" value="P:microtubule-based movement"/>
    <property type="evidence" value="ECO:0007669"/>
    <property type="project" value="InterPro"/>
</dbReference>
<dbReference type="PANTHER" id="PTHR47969">
    <property type="entry name" value="CHROMOSOME-ASSOCIATED KINESIN KIF4A-RELATED"/>
    <property type="match status" value="1"/>
</dbReference>
<gene>
    <name evidence="4" type="ORF">CHLNCDRAFT_134787</name>
</gene>
<dbReference type="SUPFAM" id="SSF52540">
    <property type="entry name" value="P-loop containing nucleoside triphosphate hydrolases"/>
    <property type="match status" value="1"/>
</dbReference>
<dbReference type="Gene3D" id="1.20.58.1980">
    <property type="match status" value="1"/>
</dbReference>
<dbReference type="PRINTS" id="PR00380">
    <property type="entry name" value="KINESINHEAVY"/>
</dbReference>
<dbReference type="AlphaFoldDB" id="E1ZGS3"/>
<comment type="caution">
    <text evidence="2">Lacks conserved residue(s) required for the propagation of feature annotation.</text>
</comment>
<dbReference type="InterPro" id="IPR036961">
    <property type="entry name" value="Kinesin_motor_dom_sf"/>
</dbReference>
<dbReference type="InParanoid" id="E1ZGS3"/>
<dbReference type="GO" id="GO:0007052">
    <property type="term" value="P:mitotic spindle organization"/>
    <property type="evidence" value="ECO:0007669"/>
    <property type="project" value="TreeGrafter"/>
</dbReference>
<dbReference type="InterPro" id="IPR001752">
    <property type="entry name" value="Kinesin_motor_dom"/>
</dbReference>
<keyword evidence="2" id="KW-0547">Nucleotide-binding</keyword>
<dbReference type="GO" id="GO:0003777">
    <property type="term" value="F:microtubule motor activity"/>
    <property type="evidence" value="ECO:0007669"/>
    <property type="project" value="InterPro"/>
</dbReference>